<dbReference type="STRING" id="52694.ACWI_30550"/>
<protein>
    <submittedName>
        <fullName evidence="1">Putative esterase</fullName>
    </submittedName>
</protein>
<comment type="caution">
    <text evidence="1">The sequence shown here is derived from an EMBL/GenBank/DDBJ whole genome shotgun (WGS) entry which is preliminary data.</text>
</comment>
<evidence type="ECO:0000313" key="1">
    <source>
        <dbReference type="EMBL" id="OFV69600.1"/>
    </source>
</evidence>
<dbReference type="PANTHER" id="PTHR48098:SF6">
    <property type="entry name" value="FERRI-BACILLIBACTIN ESTERASE BESA"/>
    <property type="match status" value="1"/>
</dbReference>
<dbReference type="InterPro" id="IPR050583">
    <property type="entry name" value="Mycobacterial_A85_antigen"/>
</dbReference>
<dbReference type="Proteomes" id="UP000176244">
    <property type="component" value="Unassembled WGS sequence"/>
</dbReference>
<dbReference type="Pfam" id="PF00756">
    <property type="entry name" value="Esterase"/>
    <property type="match status" value="1"/>
</dbReference>
<name>A0A1F2PDV9_9FIRM</name>
<sequence length="224" mass="24406">MKKMNKIIEIGKRHVTVMADPKATSDSIIYLHMAGAELSDLAVKQAGVDAVLVAIDQVDWNRELSPWPAPRAFKGGADFGGGADAYLTELTETIIPAVEASLGLTPACRVLAGYSLAGLFALYAIYRTDLFTRVGSISGSLWYDGFGDFILKNQPLQIPERAYFSLGDKEKITRNSRLGVVEDQTIAAEQQLCSLGAETIFELNPGNHFDDARGRLARGLQWLV</sequence>
<gene>
    <name evidence="1" type="ORF">ACWI_30550</name>
</gene>
<organism evidence="1 2">
    <name type="scientific">Acetobacterium wieringae</name>
    <dbReference type="NCBI Taxonomy" id="52694"/>
    <lineage>
        <taxon>Bacteria</taxon>
        <taxon>Bacillati</taxon>
        <taxon>Bacillota</taxon>
        <taxon>Clostridia</taxon>
        <taxon>Eubacteriales</taxon>
        <taxon>Eubacteriaceae</taxon>
        <taxon>Acetobacterium</taxon>
    </lineage>
</organism>
<dbReference type="SUPFAM" id="SSF53474">
    <property type="entry name" value="alpha/beta-Hydrolases"/>
    <property type="match status" value="1"/>
</dbReference>
<dbReference type="EMBL" id="LKEU01000039">
    <property type="protein sequence ID" value="OFV69600.1"/>
    <property type="molecule type" value="Genomic_DNA"/>
</dbReference>
<dbReference type="PANTHER" id="PTHR48098">
    <property type="entry name" value="ENTEROCHELIN ESTERASE-RELATED"/>
    <property type="match status" value="1"/>
</dbReference>
<evidence type="ECO:0000313" key="2">
    <source>
        <dbReference type="Proteomes" id="UP000176244"/>
    </source>
</evidence>
<reference evidence="1 2" key="1">
    <citation type="submission" date="2015-09" db="EMBL/GenBank/DDBJ databases">
        <title>Genome sequence of Acetobacterium wieringae DSM 1911.</title>
        <authorList>
            <person name="Poehlein A."/>
            <person name="Bengelsdorf F.R."/>
            <person name="Schiel-Bengelsdorf B."/>
            <person name="Duerre P."/>
            <person name="Daniel R."/>
        </authorList>
    </citation>
    <scope>NUCLEOTIDE SEQUENCE [LARGE SCALE GENOMIC DNA]</scope>
    <source>
        <strain evidence="1 2">DSM 1911</strain>
    </source>
</reference>
<dbReference type="Gene3D" id="3.40.50.1820">
    <property type="entry name" value="alpha/beta hydrolase"/>
    <property type="match status" value="1"/>
</dbReference>
<accession>A0A1F2PDV9</accession>
<dbReference type="InterPro" id="IPR000801">
    <property type="entry name" value="Esterase-like"/>
</dbReference>
<dbReference type="AlphaFoldDB" id="A0A1F2PDV9"/>
<proteinExistence type="predicted"/>
<dbReference type="InterPro" id="IPR029058">
    <property type="entry name" value="AB_hydrolase_fold"/>
</dbReference>